<dbReference type="SUPFAM" id="SSF54637">
    <property type="entry name" value="Thioesterase/thiol ester dehydrase-isomerase"/>
    <property type="match status" value="2"/>
</dbReference>
<dbReference type="RefSeq" id="WP_186409978.1">
    <property type="nucleotide sequence ID" value="NZ_FLQY01000044.1"/>
</dbReference>
<dbReference type="PANTHER" id="PTHR43664">
    <property type="entry name" value="MONOAMINE OXIDASE-RELATED"/>
    <property type="match status" value="1"/>
</dbReference>
<dbReference type="Proteomes" id="UP000199600">
    <property type="component" value="Unassembled WGS sequence"/>
</dbReference>
<name>A0A1A8XI88_9RHOO</name>
<reference evidence="1 2" key="1">
    <citation type="submission" date="2016-06" db="EMBL/GenBank/DDBJ databases">
        <authorList>
            <person name="Kjaerup R.B."/>
            <person name="Dalgaard T.S."/>
            <person name="Juul-Madsen H.R."/>
        </authorList>
    </citation>
    <scope>NUCLEOTIDE SEQUENCE [LARGE SCALE GENOMIC DNA]</scope>
    <source>
        <strain evidence="1">2</strain>
    </source>
</reference>
<keyword evidence="2" id="KW-1185">Reference proteome</keyword>
<organism evidence="1 2">
    <name type="scientific">Candidatus Propionivibrio aalborgensis</name>
    <dbReference type="NCBI Taxonomy" id="1860101"/>
    <lineage>
        <taxon>Bacteria</taxon>
        <taxon>Pseudomonadati</taxon>
        <taxon>Pseudomonadota</taxon>
        <taxon>Betaproteobacteria</taxon>
        <taxon>Rhodocyclales</taxon>
        <taxon>Rhodocyclaceae</taxon>
        <taxon>Propionivibrio</taxon>
    </lineage>
</organism>
<dbReference type="AlphaFoldDB" id="A0A1A8XI88"/>
<dbReference type="InterPro" id="IPR048274">
    <property type="entry name" value="MC_hydratase"/>
</dbReference>
<dbReference type="Pfam" id="PF19315">
    <property type="entry name" value="MC_hydratase"/>
    <property type="match status" value="1"/>
</dbReference>
<dbReference type="InterPro" id="IPR052342">
    <property type="entry name" value="MCH/BMMD"/>
</dbReference>
<evidence type="ECO:0000313" key="2">
    <source>
        <dbReference type="Proteomes" id="UP000199600"/>
    </source>
</evidence>
<dbReference type="PANTHER" id="PTHR43664:SF1">
    <property type="entry name" value="BETA-METHYLMALYL-COA DEHYDRATASE"/>
    <property type="match status" value="1"/>
</dbReference>
<gene>
    <name evidence="1" type="ORF">PROAA_1380013</name>
</gene>
<protein>
    <submittedName>
        <fullName evidence="1">MaoC domain protein dehydratase</fullName>
    </submittedName>
</protein>
<dbReference type="GO" id="GO:0016829">
    <property type="term" value="F:lyase activity"/>
    <property type="evidence" value="ECO:0007669"/>
    <property type="project" value="InterPro"/>
</dbReference>
<dbReference type="EMBL" id="FLQY01000044">
    <property type="protein sequence ID" value="SBT04904.1"/>
    <property type="molecule type" value="Genomic_DNA"/>
</dbReference>
<evidence type="ECO:0000313" key="1">
    <source>
        <dbReference type="EMBL" id="SBT04904.1"/>
    </source>
</evidence>
<dbReference type="InterPro" id="IPR029069">
    <property type="entry name" value="HotDog_dom_sf"/>
</dbReference>
<dbReference type="InterPro" id="IPR016790">
    <property type="entry name" value="Thiol_ester_hydratase_Rv0216"/>
</dbReference>
<dbReference type="CDD" id="cd03451">
    <property type="entry name" value="FkbR2"/>
    <property type="match status" value="2"/>
</dbReference>
<proteinExistence type="predicted"/>
<dbReference type="Gene3D" id="3.10.129.10">
    <property type="entry name" value="Hotdog Thioesterase"/>
    <property type="match status" value="1"/>
</dbReference>
<sequence>MSAKNRLGNYFEDFSIGQEIVHATPRTVTEGDVALYTALTGSRFAVGSADAFALGLGFPRSPVDSMLAFNIVFGKTVPDISLNAIANLGYASGRFGQPVYPGDTLSSTSTVIGLKENRDGKTGVVYVNSRGTNQRGEMVLDYCRWVMVRKKDAASPAPAAVVPELPDSVAAADLVVPVDLEIEKYDCALAGSTDLWNDYQVGEQIDHVDGMTIEESEHMMATRLYQNTAKVHFNQHAEKSGRFGRRIVYGGYVISMARSLSFNGLANAFSIAAINAGRHVSPAFAGDTIYAWSSVVDKMALPGRNDLGALRLRTVATKDRPCADFPYKLDDGSYDPSVLLDFDYTVLMPSRA</sequence>
<accession>A0A1A8XI88</accession>
<dbReference type="PIRSF" id="PIRSF021494">
    <property type="entry name" value="Rv0216_prd"/>
    <property type="match status" value="1"/>
</dbReference>